<feature type="compositionally biased region" description="Basic and acidic residues" evidence="1">
    <location>
        <begin position="1"/>
        <end position="11"/>
    </location>
</feature>
<dbReference type="OrthoDB" id="5181787at2"/>
<keyword evidence="2" id="KW-0472">Membrane</keyword>
<comment type="caution">
    <text evidence="3">The sequence shown here is derived from an EMBL/GenBank/DDBJ whole genome shotgun (WGS) entry which is preliminary data.</text>
</comment>
<evidence type="ECO:0000256" key="1">
    <source>
        <dbReference type="SAM" id="MobiDB-lite"/>
    </source>
</evidence>
<proteinExistence type="predicted"/>
<evidence type="ECO:0000256" key="2">
    <source>
        <dbReference type="SAM" id="Phobius"/>
    </source>
</evidence>
<keyword evidence="4" id="KW-1185">Reference proteome</keyword>
<feature type="transmembrane region" description="Helical" evidence="2">
    <location>
        <begin position="128"/>
        <end position="149"/>
    </location>
</feature>
<name>A0A2V4BA53_9PSEU</name>
<keyword evidence="2" id="KW-0812">Transmembrane</keyword>
<sequence length="316" mass="34677">MGHVVEQRPDGEPGPEQRPPGEPAPGSEIEPAQQSAPAESGTGGQQHQAPPQLDPEQLRQFEEFQQFQRFQEFQRFQQGQQPPQPGGELAASRQHHPAPTATQQLIPQQPPRPPRKVPSWLQWLGKKVLGWLIFFILLAIALTWAYNYFIGGSDDSDSPESQAQLGGQKLEKNFLMEDDPYGAVRFVYDNIAQNLAEDACQRFDYPNGADQKFAQDLGYSSCREAVTAINRQLASPDDYAEAIPSGVPTELFDEVTAMRPGATIKVDSCDATALRGGVKGGPALGTFVLTKQKYKSQWLITGHEPGPKTCPATPSN</sequence>
<dbReference type="Proteomes" id="UP000249915">
    <property type="component" value="Unassembled WGS sequence"/>
</dbReference>
<feature type="region of interest" description="Disordered" evidence="1">
    <location>
        <begin position="76"/>
        <end position="117"/>
    </location>
</feature>
<dbReference type="EMBL" id="MASW01000001">
    <property type="protein sequence ID" value="PXY32158.1"/>
    <property type="molecule type" value="Genomic_DNA"/>
</dbReference>
<feature type="region of interest" description="Disordered" evidence="1">
    <location>
        <begin position="1"/>
        <end position="60"/>
    </location>
</feature>
<keyword evidence="2" id="KW-1133">Transmembrane helix</keyword>
<dbReference type="RefSeq" id="WP_112280201.1">
    <property type="nucleotide sequence ID" value="NZ_MASW01000001.1"/>
</dbReference>
<gene>
    <name evidence="3" type="ORF">BAY60_07655</name>
</gene>
<evidence type="ECO:0000313" key="4">
    <source>
        <dbReference type="Proteomes" id="UP000249915"/>
    </source>
</evidence>
<accession>A0A2V4BA53</accession>
<reference evidence="3 4" key="1">
    <citation type="submission" date="2016-07" db="EMBL/GenBank/DDBJ databases">
        <title>Draft genome sequence of Prauserella muralis DSM 45305, isolated from a mould-covered wall in an indoor environment.</title>
        <authorList>
            <person name="Ruckert C."/>
            <person name="Albersmeier A."/>
            <person name="Jiang C.-L."/>
            <person name="Jiang Y."/>
            <person name="Kalinowski J."/>
            <person name="Schneider O."/>
            <person name="Winkler A."/>
            <person name="Zotchev S.B."/>
        </authorList>
    </citation>
    <scope>NUCLEOTIDE SEQUENCE [LARGE SCALE GENOMIC DNA]</scope>
    <source>
        <strain evidence="3 4">DSM 45305</strain>
    </source>
</reference>
<protein>
    <submittedName>
        <fullName evidence="3">Uncharacterized protein</fullName>
    </submittedName>
</protein>
<organism evidence="3 4">
    <name type="scientific">Prauserella muralis</name>
    <dbReference type="NCBI Taxonomy" id="588067"/>
    <lineage>
        <taxon>Bacteria</taxon>
        <taxon>Bacillati</taxon>
        <taxon>Actinomycetota</taxon>
        <taxon>Actinomycetes</taxon>
        <taxon>Pseudonocardiales</taxon>
        <taxon>Pseudonocardiaceae</taxon>
        <taxon>Prauserella</taxon>
    </lineage>
</organism>
<evidence type="ECO:0000313" key="3">
    <source>
        <dbReference type="EMBL" id="PXY32158.1"/>
    </source>
</evidence>
<dbReference type="AlphaFoldDB" id="A0A2V4BA53"/>